<evidence type="ECO:0000256" key="1">
    <source>
        <dbReference type="SAM" id="MobiDB-lite"/>
    </source>
</evidence>
<dbReference type="Pfam" id="PF08238">
    <property type="entry name" value="Sel1"/>
    <property type="match status" value="9"/>
</dbReference>
<proteinExistence type="predicted"/>
<feature type="region of interest" description="Disordered" evidence="1">
    <location>
        <begin position="104"/>
        <end position="123"/>
    </location>
</feature>
<dbReference type="SUPFAM" id="SSF81901">
    <property type="entry name" value="HCP-like"/>
    <property type="match status" value="3"/>
</dbReference>
<sequence length="903" mass="94842">MTTDVQVRGRAAHSAVLRELLSLWDEARRADGRAITQKRLARIGGIGPSTLYGWLSGRSVPREVDRLTLVAGELARAAGRPVRPSSYWAALLEADRDRVRIPRQQVEDPSGGPGDPGDPVGAAPCHAVRRVVAVRGTAAVRAADGAPRRIRSTVVAGAGGSVRPGAGPGPAGARLVKRYRAAPPAARAVVDAALDAVRLGHPPVLPAALLAASAPHYLTSRERNALRPGWMADGLEYLRKAVPGTGALLTAGDPLSGRALSARVPRGAVAPRGAEAARGAGGPEVRLAEALVRQLRPEREGRTVPAGLWECLARYAHPADRSTLARSAATRGLTRIAVGLCASAAEAGDPAALSVGAALLADAGRTAEAADWYAAAADRGVPQAALRAAELLERDGRFEQAVAWYDRAALAGSTDARYRGAELLGRSGGNGIAPALQRFEQAARAGHPAARHRAGQLLAGLGRRDEALAWFARAAEDGHPGAAADCARLCAAAGRIDEAAAWWERAWTVGAVTGVHEAAGMLEAAGRIDEAAAWWERAATRGDETAWHEAAALLARHGQYGNLPWYAHIGDPQALRDRAEQCERDGDPDGDPDGALNWYRKAAEAGCETALFQAADMLERHGDRTRAVHWYERAAARGDVYAMRELGRLLGELGRTREAAHWYRAALAAGDRRLLPDPARAAVVLAPGLERRAPQAPAGPTRPAAAPAAPAGASTLDGAVELLKEAGRFFEAGLLLRSTDRPERERLREAARMLSGATNGDGAIAWVQRLADAGDGRAVREAAEMLESRGRVDDALAWYGRAADEGDRDALLAAARMLAERRQPQRAAQWYQRAADAGDPLAHREALMLLQEQGTPARSAGTATVAPAVVPAVPAVPAVPSGGDPVRPSRVPQQPGARPPAGP</sequence>
<dbReference type="EMBL" id="BAAANS010000002">
    <property type="protein sequence ID" value="GAA2085075.1"/>
    <property type="molecule type" value="Genomic_DNA"/>
</dbReference>
<evidence type="ECO:0000313" key="3">
    <source>
        <dbReference type="Proteomes" id="UP001500897"/>
    </source>
</evidence>
<dbReference type="InterPro" id="IPR006597">
    <property type="entry name" value="Sel1-like"/>
</dbReference>
<dbReference type="Gene3D" id="1.25.40.10">
    <property type="entry name" value="Tetratricopeptide repeat domain"/>
    <property type="match status" value="4"/>
</dbReference>
<dbReference type="InterPro" id="IPR050767">
    <property type="entry name" value="Sel1_AlgK"/>
</dbReference>
<dbReference type="InterPro" id="IPR001387">
    <property type="entry name" value="Cro/C1-type_HTH"/>
</dbReference>
<dbReference type="CDD" id="cd00093">
    <property type="entry name" value="HTH_XRE"/>
    <property type="match status" value="1"/>
</dbReference>
<comment type="caution">
    <text evidence="2">The sequence shown here is derived from an EMBL/GenBank/DDBJ whole genome shotgun (WGS) entry which is preliminary data.</text>
</comment>
<feature type="region of interest" description="Disordered" evidence="1">
    <location>
        <begin position="692"/>
        <end position="711"/>
    </location>
</feature>
<accession>A0ABN2W7R0</accession>
<keyword evidence="3" id="KW-1185">Reference proteome</keyword>
<dbReference type="SMART" id="SM00671">
    <property type="entry name" value="SEL1"/>
    <property type="match status" value="6"/>
</dbReference>
<gene>
    <name evidence="2" type="ORF">GCM10009759_04570</name>
</gene>
<dbReference type="RefSeq" id="WP_344549973.1">
    <property type="nucleotide sequence ID" value="NZ_BAAANS010000002.1"/>
</dbReference>
<dbReference type="InterPro" id="IPR011990">
    <property type="entry name" value="TPR-like_helical_dom_sf"/>
</dbReference>
<dbReference type="Proteomes" id="UP001500897">
    <property type="component" value="Unassembled WGS sequence"/>
</dbReference>
<evidence type="ECO:0008006" key="4">
    <source>
        <dbReference type="Google" id="ProtNLM"/>
    </source>
</evidence>
<protein>
    <recommendedName>
        <fullName evidence="4">TPR repeat protein</fullName>
    </recommendedName>
</protein>
<evidence type="ECO:0000313" key="2">
    <source>
        <dbReference type="EMBL" id="GAA2085075.1"/>
    </source>
</evidence>
<feature type="region of interest" description="Disordered" evidence="1">
    <location>
        <begin position="875"/>
        <end position="903"/>
    </location>
</feature>
<feature type="compositionally biased region" description="Low complexity" evidence="1">
    <location>
        <begin position="694"/>
        <end position="711"/>
    </location>
</feature>
<organism evidence="2 3">
    <name type="scientific">Kitasatospora saccharophila</name>
    <dbReference type="NCBI Taxonomy" id="407973"/>
    <lineage>
        <taxon>Bacteria</taxon>
        <taxon>Bacillati</taxon>
        <taxon>Actinomycetota</taxon>
        <taxon>Actinomycetes</taxon>
        <taxon>Kitasatosporales</taxon>
        <taxon>Streptomycetaceae</taxon>
        <taxon>Kitasatospora</taxon>
    </lineage>
</organism>
<name>A0ABN2W7R0_9ACTN</name>
<reference evidence="2 3" key="1">
    <citation type="journal article" date="2019" name="Int. J. Syst. Evol. Microbiol.">
        <title>The Global Catalogue of Microorganisms (GCM) 10K type strain sequencing project: providing services to taxonomists for standard genome sequencing and annotation.</title>
        <authorList>
            <consortium name="The Broad Institute Genomics Platform"/>
            <consortium name="The Broad Institute Genome Sequencing Center for Infectious Disease"/>
            <person name="Wu L."/>
            <person name="Ma J."/>
        </authorList>
    </citation>
    <scope>NUCLEOTIDE SEQUENCE [LARGE SCALE GENOMIC DNA]</scope>
    <source>
        <strain evidence="2 3">JCM 14559</strain>
    </source>
</reference>
<dbReference type="PANTHER" id="PTHR11102:SF160">
    <property type="entry name" value="ERAD-ASSOCIATED E3 UBIQUITIN-PROTEIN LIGASE COMPONENT HRD3"/>
    <property type="match status" value="1"/>
</dbReference>
<dbReference type="PANTHER" id="PTHR11102">
    <property type="entry name" value="SEL-1-LIKE PROTEIN"/>
    <property type="match status" value="1"/>
</dbReference>